<proteinExistence type="predicted"/>
<dbReference type="PROSITE" id="PS51257">
    <property type="entry name" value="PROKAR_LIPOPROTEIN"/>
    <property type="match status" value="1"/>
</dbReference>
<keyword evidence="1" id="KW-0732">Signal</keyword>
<sequence length="384" mass="42698">MKKMTTKHVLVALTLGLTLASCSKDEAVSNADPASVDMNDQMTVNSRTALPENIAGNIQWDISGIKAHEFSYKIIKAVEPSECGNTPFREVSSYYNNALINGFISSWDGNPDAIGVILEDYFVINQIAALNENKNADTFGANGEYTHYVQNRVRSLEKFWDMPDLISVRGQHTSTLEDLAFIRYVYENYSNASPEVIDYFISIAEHFNTTSDQIPENPFYAADGFATFSGFIVIGDGIVSMLSETGLDPKVVWSGILAHEWGHQIQFQNYGKWNYPVPAFIGTPESTRMTELEADFLTGYYLTHKRGGTYNWKRVEDVLLSFYNIGDCGFTSPGHHGTPNQRLEAARQGYLLAASQQKKGHISDPQVVHDAFISVLPSIVGESL</sequence>
<evidence type="ECO:0000313" key="3">
    <source>
        <dbReference type="Proteomes" id="UP000662373"/>
    </source>
</evidence>
<protein>
    <submittedName>
        <fullName evidence="2">Uncharacterized protein</fullName>
    </submittedName>
</protein>
<reference evidence="2 3" key="1">
    <citation type="submission" date="2020-09" db="EMBL/GenBank/DDBJ databases">
        <title>Draft genome of Gelidibacter salicanalis PAMC21136.</title>
        <authorList>
            <person name="Park H."/>
        </authorList>
    </citation>
    <scope>NUCLEOTIDE SEQUENCE [LARGE SCALE GENOMIC DNA]</scope>
    <source>
        <strain evidence="2 3">PAMC21136</strain>
    </source>
</reference>
<dbReference type="RefSeq" id="WP_199602422.1">
    <property type="nucleotide sequence ID" value="NZ_JAEHJZ010000047.1"/>
</dbReference>
<accession>A0A934KRW8</accession>
<gene>
    <name evidence="2" type="ORF">JEM65_17405</name>
</gene>
<dbReference type="Proteomes" id="UP000662373">
    <property type="component" value="Unassembled WGS sequence"/>
</dbReference>
<dbReference type="EMBL" id="JAEHJZ010000047">
    <property type="protein sequence ID" value="MBJ7882414.1"/>
    <property type="molecule type" value="Genomic_DNA"/>
</dbReference>
<evidence type="ECO:0000256" key="1">
    <source>
        <dbReference type="SAM" id="SignalP"/>
    </source>
</evidence>
<feature type="chain" id="PRO_5036805758" evidence="1">
    <location>
        <begin position="24"/>
        <end position="384"/>
    </location>
</feature>
<dbReference type="AlphaFoldDB" id="A0A934KRW8"/>
<comment type="caution">
    <text evidence="2">The sequence shown here is derived from an EMBL/GenBank/DDBJ whole genome shotgun (WGS) entry which is preliminary data.</text>
</comment>
<organism evidence="2 3">
    <name type="scientific">Gelidibacter salicanalis</name>
    <dbReference type="NCBI Taxonomy" id="291193"/>
    <lineage>
        <taxon>Bacteria</taxon>
        <taxon>Pseudomonadati</taxon>
        <taxon>Bacteroidota</taxon>
        <taxon>Flavobacteriia</taxon>
        <taxon>Flavobacteriales</taxon>
        <taxon>Flavobacteriaceae</taxon>
        <taxon>Gelidibacter</taxon>
    </lineage>
</organism>
<name>A0A934KRW8_9FLAO</name>
<feature type="signal peptide" evidence="1">
    <location>
        <begin position="1"/>
        <end position="23"/>
    </location>
</feature>
<keyword evidence="3" id="KW-1185">Reference proteome</keyword>
<evidence type="ECO:0000313" key="2">
    <source>
        <dbReference type="EMBL" id="MBJ7882414.1"/>
    </source>
</evidence>